<dbReference type="GO" id="GO:0005783">
    <property type="term" value="C:endoplasmic reticulum"/>
    <property type="evidence" value="ECO:0007669"/>
    <property type="project" value="TreeGrafter"/>
</dbReference>
<dbReference type="PANTHER" id="PTHR11226:SF0">
    <property type="entry name" value="UDP-GLUCOSE:GLYCOPROTEIN GLUCOSYLTRANSFERASE"/>
    <property type="match status" value="1"/>
</dbReference>
<gene>
    <name evidence="2" type="ORF">A2U01_0008284</name>
</gene>
<protein>
    <submittedName>
        <fullName evidence="2">UDP-glucose:glycoprotein glucosyltransferase-like</fullName>
    </submittedName>
</protein>
<comment type="caution">
    <text evidence="2">The sequence shown here is derived from an EMBL/GenBank/DDBJ whole genome shotgun (WGS) entry which is preliminary data.</text>
</comment>
<dbReference type="EMBL" id="LXQA010012152">
    <property type="protein sequence ID" value="MCH87414.1"/>
    <property type="molecule type" value="Genomic_DNA"/>
</dbReference>
<dbReference type="Proteomes" id="UP000265520">
    <property type="component" value="Unassembled WGS sequence"/>
</dbReference>
<reference evidence="2 3" key="1">
    <citation type="journal article" date="2018" name="Front. Plant Sci.">
        <title>Red Clover (Trifolium pratense) and Zigzag Clover (T. medium) - A Picture of Genomic Similarities and Differences.</title>
        <authorList>
            <person name="Dluhosova J."/>
            <person name="Istvanek J."/>
            <person name="Nedelnik J."/>
            <person name="Repkova J."/>
        </authorList>
    </citation>
    <scope>NUCLEOTIDE SEQUENCE [LARGE SCALE GENOMIC DNA]</scope>
    <source>
        <strain evidence="3">cv. 10/8</strain>
        <tissue evidence="2">Leaf</tissue>
    </source>
</reference>
<evidence type="ECO:0000313" key="2">
    <source>
        <dbReference type="EMBL" id="MCH87414.1"/>
    </source>
</evidence>
<sequence length="240" mass="26679">MVLCSHKKNALDFLDQLSSVYQQKYILTSAVEVDGTQAFIDEICKLAESNGLPSKGYRSSLSEFSAGEVRRHLSEVEKFLYIALGSESGVNAVFTNGRVRLSLSPAVTCPIDESTFLSADLHLLESIELKKRTNHIVDIIEEVTWQDVDPDMLTSKFISDIIMSVSSSMSMRERSSESARFEVLSDQHSAIILNNENSSIHIDAVLDPLSPTSQKLSGILRVLWKYIQPSMRIVLNPLVG</sequence>
<feature type="domain" description="UDP-glucose:glycoprotein glucosyltransferase thioredoxin-like" evidence="1">
    <location>
        <begin position="26"/>
        <end position="170"/>
    </location>
</feature>
<evidence type="ECO:0000259" key="1">
    <source>
        <dbReference type="Pfam" id="PF18403"/>
    </source>
</evidence>
<evidence type="ECO:0000313" key="3">
    <source>
        <dbReference type="Proteomes" id="UP000265520"/>
    </source>
</evidence>
<dbReference type="InterPro" id="IPR009448">
    <property type="entry name" value="UDP-g_GGtrans"/>
</dbReference>
<dbReference type="GO" id="GO:0036503">
    <property type="term" value="P:ERAD pathway"/>
    <property type="evidence" value="ECO:0007669"/>
    <property type="project" value="TreeGrafter"/>
</dbReference>
<accession>A0A392MM97</accession>
<dbReference type="GO" id="GO:0018279">
    <property type="term" value="P:protein N-linked glycosylation via asparagine"/>
    <property type="evidence" value="ECO:0007669"/>
    <property type="project" value="TreeGrafter"/>
</dbReference>
<keyword evidence="2" id="KW-0808">Transferase</keyword>
<dbReference type="Pfam" id="PF18403">
    <property type="entry name" value="Thioredoxin_15"/>
    <property type="match status" value="1"/>
</dbReference>
<dbReference type="GO" id="GO:0051082">
    <property type="term" value="F:unfolded protein binding"/>
    <property type="evidence" value="ECO:0007669"/>
    <property type="project" value="TreeGrafter"/>
</dbReference>
<dbReference type="PANTHER" id="PTHR11226">
    <property type="entry name" value="UDP-GLUCOSE GLYCOPROTEIN:GLUCOSYLTRANSFERASE"/>
    <property type="match status" value="1"/>
</dbReference>
<keyword evidence="3" id="KW-1185">Reference proteome</keyword>
<dbReference type="InterPro" id="IPR040525">
    <property type="entry name" value="UGGT_TRXL_4"/>
</dbReference>
<organism evidence="2 3">
    <name type="scientific">Trifolium medium</name>
    <dbReference type="NCBI Taxonomy" id="97028"/>
    <lineage>
        <taxon>Eukaryota</taxon>
        <taxon>Viridiplantae</taxon>
        <taxon>Streptophyta</taxon>
        <taxon>Embryophyta</taxon>
        <taxon>Tracheophyta</taxon>
        <taxon>Spermatophyta</taxon>
        <taxon>Magnoliopsida</taxon>
        <taxon>eudicotyledons</taxon>
        <taxon>Gunneridae</taxon>
        <taxon>Pentapetalae</taxon>
        <taxon>rosids</taxon>
        <taxon>fabids</taxon>
        <taxon>Fabales</taxon>
        <taxon>Fabaceae</taxon>
        <taxon>Papilionoideae</taxon>
        <taxon>50 kb inversion clade</taxon>
        <taxon>NPAAA clade</taxon>
        <taxon>Hologalegina</taxon>
        <taxon>IRL clade</taxon>
        <taxon>Trifolieae</taxon>
        <taxon>Trifolium</taxon>
    </lineage>
</organism>
<name>A0A392MM97_9FABA</name>
<dbReference type="AlphaFoldDB" id="A0A392MM97"/>
<proteinExistence type="predicted"/>
<dbReference type="GO" id="GO:0003980">
    <property type="term" value="F:UDP-glucose:glycoprotein glucosyltransferase activity"/>
    <property type="evidence" value="ECO:0007669"/>
    <property type="project" value="InterPro"/>
</dbReference>